<feature type="domain" description="ATPase dynein-related AAA" evidence="1">
    <location>
        <begin position="197"/>
        <end position="274"/>
    </location>
</feature>
<dbReference type="AlphaFoldDB" id="A0A5B8XZJ6"/>
<gene>
    <name evidence="2" type="ORF">FRD01_22570</name>
</gene>
<proteinExistence type="predicted"/>
<name>A0A5B8XZJ6_9DELT</name>
<keyword evidence="3" id="KW-1185">Reference proteome</keyword>
<dbReference type="GO" id="GO:0016887">
    <property type="term" value="F:ATP hydrolysis activity"/>
    <property type="evidence" value="ECO:0007669"/>
    <property type="project" value="InterPro"/>
</dbReference>
<dbReference type="REBASE" id="364475">
    <property type="entry name" value="BbaV1718McrBC2P"/>
</dbReference>
<accession>A0A5B8XZJ6</accession>
<evidence type="ECO:0000313" key="3">
    <source>
        <dbReference type="Proteomes" id="UP000321595"/>
    </source>
</evidence>
<dbReference type="PANTHER" id="PTHR37291">
    <property type="entry name" value="5-METHYLCYTOSINE-SPECIFIC RESTRICTION ENZYME B"/>
    <property type="match status" value="1"/>
</dbReference>
<dbReference type="OrthoDB" id="9781481at2"/>
<dbReference type="KEGG" id="bbae:FRD01_22570"/>
<dbReference type="InterPro" id="IPR052934">
    <property type="entry name" value="Methyl-DNA_Rec/Restrict_Enz"/>
</dbReference>
<dbReference type="Pfam" id="PF07728">
    <property type="entry name" value="AAA_5"/>
    <property type="match status" value="1"/>
</dbReference>
<dbReference type="Gene3D" id="3.40.50.300">
    <property type="entry name" value="P-loop containing nucleotide triphosphate hydrolases"/>
    <property type="match status" value="1"/>
</dbReference>
<sequence length="585" mass="67668">MKRYRELYDRDQIAFVTFHQSYGYEEFVEGIAPDLQSDEIKYKLRDGAFKRLALLALSEGVKKVDDFDSRWMTLSAKAGDTGFNVQSKERKDYILTFDGMRFALSGNTEYPSIARDKLRKLWDQFKDRDLKELTSKDFAEHVQNFTPFWTVLNAMKELPEADVRLFSEPGQLPLTELLELAKESLAQPEALDFSNARRYVLVIDEINRGNISKILGELMTLLEPSKRLGDVQAMIVTLPSGEKFAVPPNLYVIGTMNTADRSIALMDVALRRRFRFEEMMPNVSVIVRSLLIHFEENYRDLSEENLLFVNVCVAVFEKVNQRIRFLYDADHQIGHSYFLKVKTLNDLQFVFLNEVIPLLQEYFYGAWRKIALTLANPYDDKGLPRRKDLPAKHHVISCTKLEEKSVLLVDDEDYEDQYEFAVSNEFMRDYPKDDSDLLSFFAGVAGVRIEELKKLDERFKEIEVMLDSTSEVEVSGEENDEIQRTRLAMEVNGKTYEEPYVPRFFEAVLSDVFQHASPPLPYRRSSRHFVSRDGLHPDGKAAIRPIPIQTPNGIVIVEGNYGRKDALRRLRELLTDMGISHRDPV</sequence>
<dbReference type="PANTHER" id="PTHR37291:SF1">
    <property type="entry name" value="TYPE IV METHYL-DIRECTED RESTRICTION ENZYME ECOKMCRB SUBUNIT"/>
    <property type="match status" value="1"/>
</dbReference>
<dbReference type="InterPro" id="IPR011704">
    <property type="entry name" value="ATPase_dyneun-rel_AAA"/>
</dbReference>
<dbReference type="InterPro" id="IPR027417">
    <property type="entry name" value="P-loop_NTPase"/>
</dbReference>
<evidence type="ECO:0000313" key="2">
    <source>
        <dbReference type="EMBL" id="QED30388.1"/>
    </source>
</evidence>
<protein>
    <recommendedName>
        <fullName evidence="1">ATPase dynein-related AAA domain-containing protein</fullName>
    </recommendedName>
</protein>
<dbReference type="GO" id="GO:0005524">
    <property type="term" value="F:ATP binding"/>
    <property type="evidence" value="ECO:0007669"/>
    <property type="project" value="InterPro"/>
</dbReference>
<dbReference type="SUPFAM" id="SSF52540">
    <property type="entry name" value="P-loop containing nucleoside triphosphate hydrolases"/>
    <property type="match status" value="1"/>
</dbReference>
<reference evidence="2 3" key="1">
    <citation type="submission" date="2019-08" db="EMBL/GenBank/DDBJ databases">
        <authorList>
            <person name="Liang Q."/>
        </authorList>
    </citation>
    <scope>NUCLEOTIDE SEQUENCE [LARGE SCALE GENOMIC DNA]</scope>
    <source>
        <strain evidence="2 3">V1718</strain>
    </source>
</reference>
<dbReference type="Proteomes" id="UP000321595">
    <property type="component" value="Chromosome"/>
</dbReference>
<evidence type="ECO:0000259" key="1">
    <source>
        <dbReference type="Pfam" id="PF07728"/>
    </source>
</evidence>
<organism evidence="2 3">
    <name type="scientific">Microvenator marinus</name>
    <dbReference type="NCBI Taxonomy" id="2600177"/>
    <lineage>
        <taxon>Bacteria</taxon>
        <taxon>Deltaproteobacteria</taxon>
        <taxon>Bradymonadales</taxon>
        <taxon>Microvenatoraceae</taxon>
        <taxon>Microvenator</taxon>
    </lineage>
</organism>
<dbReference type="EMBL" id="CP042467">
    <property type="protein sequence ID" value="QED30388.1"/>
    <property type="molecule type" value="Genomic_DNA"/>
</dbReference>